<feature type="compositionally biased region" description="Low complexity" evidence="1">
    <location>
        <begin position="162"/>
        <end position="174"/>
    </location>
</feature>
<dbReference type="PANTHER" id="PTHR34222">
    <property type="entry name" value="GAG_PRE-INTEGRS DOMAIN-CONTAINING PROTEIN"/>
    <property type="match status" value="1"/>
</dbReference>
<keyword evidence="3" id="KW-1185">Reference proteome</keyword>
<gene>
    <name evidence="2" type="ORF">LIER_20843</name>
</gene>
<evidence type="ECO:0000256" key="1">
    <source>
        <dbReference type="SAM" id="MobiDB-lite"/>
    </source>
</evidence>
<evidence type="ECO:0000313" key="2">
    <source>
        <dbReference type="EMBL" id="GAA0165440.1"/>
    </source>
</evidence>
<proteinExistence type="predicted"/>
<accession>A0AAV3QRE4</accession>
<dbReference type="EMBL" id="BAABME010005377">
    <property type="protein sequence ID" value="GAA0165440.1"/>
    <property type="molecule type" value="Genomic_DNA"/>
</dbReference>
<name>A0AAV3QRE4_LITER</name>
<sequence length="249" mass="26813">MTIGDCFGKLQPLWDELATYDPIPLCLCGFCLCDLGEKFQLKQDNDRFHEFLFGIHVDRFGALRSSLLSQDPPPTLDRAYHVMLQEEQLQSKRGVFIDRDSIMAAQAPSRGKVDSRTKAWPCTASLLPELVCFELQCKGVAVRNGVAKVEDHVERFGCWGRGSSHGSSPNASISSPPPNNIPEACFDDENSSDTSEVESQVEIVCDGSLVGSGVSPPSSVPVGAVPPKTSEQLASLDADVPSAAVSDDG</sequence>
<comment type="caution">
    <text evidence="2">The sequence shown here is derived from an EMBL/GenBank/DDBJ whole genome shotgun (WGS) entry which is preliminary data.</text>
</comment>
<protein>
    <submittedName>
        <fullName evidence="2">Uncharacterized protein</fullName>
    </submittedName>
</protein>
<evidence type="ECO:0000313" key="3">
    <source>
        <dbReference type="Proteomes" id="UP001454036"/>
    </source>
</evidence>
<dbReference type="Proteomes" id="UP001454036">
    <property type="component" value="Unassembled WGS sequence"/>
</dbReference>
<dbReference type="PANTHER" id="PTHR34222:SF94">
    <property type="entry name" value="CCHC-TYPE DOMAIN-CONTAINING PROTEIN"/>
    <property type="match status" value="1"/>
</dbReference>
<feature type="region of interest" description="Disordered" evidence="1">
    <location>
        <begin position="159"/>
        <end position="249"/>
    </location>
</feature>
<organism evidence="2 3">
    <name type="scientific">Lithospermum erythrorhizon</name>
    <name type="common">Purple gromwell</name>
    <name type="synonym">Lithospermum officinale var. erythrorhizon</name>
    <dbReference type="NCBI Taxonomy" id="34254"/>
    <lineage>
        <taxon>Eukaryota</taxon>
        <taxon>Viridiplantae</taxon>
        <taxon>Streptophyta</taxon>
        <taxon>Embryophyta</taxon>
        <taxon>Tracheophyta</taxon>
        <taxon>Spermatophyta</taxon>
        <taxon>Magnoliopsida</taxon>
        <taxon>eudicotyledons</taxon>
        <taxon>Gunneridae</taxon>
        <taxon>Pentapetalae</taxon>
        <taxon>asterids</taxon>
        <taxon>lamiids</taxon>
        <taxon>Boraginales</taxon>
        <taxon>Boraginaceae</taxon>
        <taxon>Boraginoideae</taxon>
        <taxon>Lithospermeae</taxon>
        <taxon>Lithospermum</taxon>
    </lineage>
</organism>
<feature type="compositionally biased region" description="Low complexity" evidence="1">
    <location>
        <begin position="207"/>
        <end position="249"/>
    </location>
</feature>
<reference evidence="2 3" key="1">
    <citation type="submission" date="2024-01" db="EMBL/GenBank/DDBJ databases">
        <title>The complete chloroplast genome sequence of Lithospermum erythrorhizon: insights into the phylogenetic relationship among Boraginaceae species and the maternal lineages of purple gromwells.</title>
        <authorList>
            <person name="Okada T."/>
            <person name="Watanabe K."/>
        </authorList>
    </citation>
    <scope>NUCLEOTIDE SEQUENCE [LARGE SCALE GENOMIC DNA]</scope>
</reference>
<dbReference type="AlphaFoldDB" id="A0AAV3QRE4"/>